<comment type="caution">
    <text evidence="1">The sequence shown here is derived from an EMBL/GenBank/DDBJ whole genome shotgun (WGS) entry which is preliminary data.</text>
</comment>
<feature type="non-terminal residue" evidence="1">
    <location>
        <position position="144"/>
    </location>
</feature>
<accession>A0ACC1H818</accession>
<keyword evidence="2" id="KW-1185">Reference proteome</keyword>
<gene>
    <name evidence="1" type="ORF">EV182_008080</name>
</gene>
<dbReference type="Proteomes" id="UP001145114">
    <property type="component" value="Unassembled WGS sequence"/>
</dbReference>
<dbReference type="EMBL" id="JAMZIH010009150">
    <property type="protein sequence ID" value="KAJ1670643.1"/>
    <property type="molecule type" value="Genomic_DNA"/>
</dbReference>
<protein>
    <submittedName>
        <fullName evidence="1">Uncharacterized protein</fullName>
    </submittedName>
</protein>
<evidence type="ECO:0000313" key="1">
    <source>
        <dbReference type="EMBL" id="KAJ1670643.1"/>
    </source>
</evidence>
<organism evidence="1 2">
    <name type="scientific">Spiromyces aspiralis</name>
    <dbReference type="NCBI Taxonomy" id="68401"/>
    <lineage>
        <taxon>Eukaryota</taxon>
        <taxon>Fungi</taxon>
        <taxon>Fungi incertae sedis</taxon>
        <taxon>Zoopagomycota</taxon>
        <taxon>Kickxellomycotina</taxon>
        <taxon>Kickxellomycetes</taxon>
        <taxon>Kickxellales</taxon>
        <taxon>Kickxellaceae</taxon>
        <taxon>Spiromyces</taxon>
    </lineage>
</organism>
<name>A0ACC1H818_9FUNG</name>
<reference evidence="1" key="1">
    <citation type="submission" date="2022-06" db="EMBL/GenBank/DDBJ databases">
        <title>Phylogenomic reconstructions and comparative analyses of Kickxellomycotina fungi.</title>
        <authorList>
            <person name="Reynolds N.K."/>
            <person name="Stajich J.E."/>
            <person name="Barry K."/>
            <person name="Grigoriev I.V."/>
            <person name="Crous P."/>
            <person name="Smith M.E."/>
        </authorList>
    </citation>
    <scope>NUCLEOTIDE SEQUENCE</scope>
    <source>
        <strain evidence="1">RSA 2271</strain>
    </source>
</reference>
<proteinExistence type="predicted"/>
<evidence type="ECO:0000313" key="2">
    <source>
        <dbReference type="Proteomes" id="UP001145114"/>
    </source>
</evidence>
<sequence length="144" mass="15589">MGSAPYFPNSVNRVLMGPYAFGAAKSVPRIVSRDAKLSRAAKPRTRQQKQQDAGISDGDSSDTISEDEEVWQQRSARARHRLQQERVLASLDDSGSDPGLVSPAHNGLWQSPTPGARHSNSFSAYPPDGVFDDQDDGGPTEPLL</sequence>